<keyword evidence="1" id="KW-0460">Magnesium</keyword>
<dbReference type="Pfam" id="PF00374">
    <property type="entry name" value="NiFeSe_Hases"/>
    <property type="match status" value="1"/>
</dbReference>
<feature type="binding site" evidence="1">
    <location>
        <position position="323"/>
    </location>
    <ligand>
        <name>Mg(2+)</name>
        <dbReference type="ChEBI" id="CHEBI:18420"/>
    </ligand>
</feature>
<feature type="binding site" evidence="1">
    <location>
        <position position="65"/>
    </location>
    <ligand>
        <name>Fe cation</name>
        <dbReference type="ChEBI" id="CHEBI:24875"/>
    </ligand>
</feature>
<feature type="binding site" evidence="1">
    <location>
        <position position="358"/>
    </location>
    <ligand>
        <name>Ni(2+)</name>
        <dbReference type="ChEBI" id="CHEBI:49786"/>
    </ligand>
</feature>
<reference evidence="2 3" key="1">
    <citation type="submission" date="2020-07" db="EMBL/GenBank/DDBJ databases">
        <title>non toxigenic Corynebacterium sp. nov from a clinical source.</title>
        <authorList>
            <person name="Bernier A.-M."/>
            <person name="Bernard K."/>
        </authorList>
    </citation>
    <scope>NUCLEOTIDE SEQUENCE [LARGE SCALE GENOMIC DNA]</scope>
    <source>
        <strain evidence="3">NML 93-0612</strain>
    </source>
</reference>
<gene>
    <name evidence="2" type="ORF">HW450_04360</name>
</gene>
<protein>
    <submittedName>
        <fullName evidence="2">Nickel-dependent hydrogenase large subunit</fullName>
    </submittedName>
</protein>
<evidence type="ECO:0000256" key="1">
    <source>
        <dbReference type="PIRSR" id="PIRSR601501-1"/>
    </source>
</evidence>
<keyword evidence="1" id="KW-0408">Iron</keyword>
<dbReference type="AlphaFoldDB" id="A0A7G5FH67"/>
<dbReference type="SUPFAM" id="SSF56762">
    <property type="entry name" value="HydB/Nqo4-like"/>
    <property type="match status" value="1"/>
</dbReference>
<dbReference type="EMBL" id="CP059833">
    <property type="protein sequence ID" value="QMV85958.1"/>
    <property type="molecule type" value="Genomic_DNA"/>
</dbReference>
<dbReference type="PANTHER" id="PTHR43600">
    <property type="entry name" value="COENZYME F420 HYDROGENASE, SUBUNIT ALPHA"/>
    <property type="match status" value="1"/>
</dbReference>
<dbReference type="Gene3D" id="1.10.645.10">
    <property type="entry name" value="Cytochrome-c3 Hydrogenase, chain B"/>
    <property type="match status" value="1"/>
</dbReference>
<sequence length="377" mass="39973">MSTTTLQLDHFVDPFEARVVYQKDDSGAIVDARFDLSGLPRLDPMLVGKPVDTVPDVVKRLCGICPVTHHLAGVRALDALYGADVPETARLVRDLLNCGSILDAVAPKLFATHRDLAVSLKKAGKLAMSAAGCAGHFPDVAVPGGVRAPADTQLCAETRATLPALIDAIGTLPEDPDWEDTFTGISLALISGENLAALGNTVVTSEGQRFTATEFAAAVVETNPGQPAPRPELAGRRYRVGPVAQAHVLGQGLGTHSALKAMLLRVVHEIEQIVVHPATCAGDIRAEGRLRAGVGVGLAEGPRGLLVHRYEADEQGRVTECQILTPTAQNEWWLAQMLQESLIAERPLEQSIRTADPCLPITQAPEGAMGITVAEQD</sequence>
<dbReference type="GO" id="GO:0016151">
    <property type="term" value="F:nickel cation binding"/>
    <property type="evidence" value="ECO:0007669"/>
    <property type="project" value="InterPro"/>
</dbReference>
<dbReference type="PANTHER" id="PTHR43600:SF1">
    <property type="entry name" value="COENZYME F420 HYDROGENASE SUBUNIT ALPHA"/>
    <property type="match status" value="1"/>
</dbReference>
<organism evidence="2 3">
    <name type="scientific">Corynebacterium hindlerae</name>
    <dbReference type="NCBI Taxonomy" id="699041"/>
    <lineage>
        <taxon>Bacteria</taxon>
        <taxon>Bacillati</taxon>
        <taxon>Actinomycetota</taxon>
        <taxon>Actinomycetes</taxon>
        <taxon>Mycobacteriales</taxon>
        <taxon>Corynebacteriaceae</taxon>
        <taxon>Corynebacterium</taxon>
    </lineage>
</organism>
<accession>A0A7G5FH67</accession>
<keyword evidence="3" id="KW-1185">Reference proteome</keyword>
<keyword evidence="1" id="KW-0533">Nickel</keyword>
<dbReference type="Proteomes" id="UP000515570">
    <property type="component" value="Chromosome"/>
</dbReference>
<feature type="binding site" evidence="1">
    <location>
        <position position="65"/>
    </location>
    <ligand>
        <name>Ni(2+)</name>
        <dbReference type="ChEBI" id="CHEBI:49786"/>
    </ligand>
</feature>
<comment type="cofactor">
    <cofactor evidence="1">
        <name>Ni(2+)</name>
        <dbReference type="ChEBI" id="CHEBI:49786"/>
    </cofactor>
</comment>
<evidence type="ECO:0000313" key="3">
    <source>
        <dbReference type="Proteomes" id="UP000515570"/>
    </source>
</evidence>
<feature type="binding site" evidence="1">
    <location>
        <position position="62"/>
    </location>
    <ligand>
        <name>Mg(2+)</name>
        <dbReference type="ChEBI" id="CHEBI:18420"/>
    </ligand>
</feature>
<dbReference type="InterPro" id="IPR029014">
    <property type="entry name" value="NiFe-Hase_large"/>
</dbReference>
<name>A0A7G5FH67_9CORY</name>
<keyword evidence="1" id="KW-0479">Metal-binding</keyword>
<dbReference type="RefSeq" id="WP_182386773.1">
    <property type="nucleotide sequence ID" value="NZ_CP059833.1"/>
</dbReference>
<comment type="cofactor">
    <cofactor evidence="1">
        <name>Fe cation</name>
        <dbReference type="ChEBI" id="CHEBI:24875"/>
    </cofactor>
</comment>
<evidence type="ECO:0000313" key="2">
    <source>
        <dbReference type="EMBL" id="QMV85958.1"/>
    </source>
</evidence>
<proteinExistence type="predicted"/>
<dbReference type="InterPro" id="IPR001501">
    <property type="entry name" value="Ni-dep_hyd_lsu"/>
</dbReference>